<name>A7VPL1_9FIRM</name>
<evidence type="ECO:0000313" key="1">
    <source>
        <dbReference type="EMBL" id="EDO62673.1"/>
    </source>
</evidence>
<evidence type="ECO:0000313" key="3">
    <source>
        <dbReference type="Proteomes" id="UP000003490"/>
    </source>
</evidence>
<accession>A7VPL1</accession>
<dbReference type="HOGENOM" id="CLU_2877900_0_0_9"/>
<gene>
    <name evidence="2" type="ORF">CH238_08815</name>
    <name evidence="1" type="ORF">CLOLEP_00487</name>
</gene>
<reference evidence="1 3" key="1">
    <citation type="submission" date="2007-08" db="EMBL/GenBank/DDBJ databases">
        <title>Draft genome sequence of Clostridium leptum (DSM 753).</title>
        <authorList>
            <person name="Sudarsanam P."/>
            <person name="Ley R."/>
            <person name="Guruge J."/>
            <person name="Turnbaugh P.J."/>
            <person name="Mahowald M."/>
            <person name="Liep D."/>
            <person name="Gordon J."/>
        </authorList>
    </citation>
    <scope>NUCLEOTIDE SEQUENCE [LARGE SCALE GENOMIC DNA]</scope>
    <source>
        <strain evidence="1 3">DSM 753</strain>
    </source>
</reference>
<organism evidence="1 3">
    <name type="scientific">[Clostridium] leptum DSM 753</name>
    <dbReference type="NCBI Taxonomy" id="428125"/>
    <lineage>
        <taxon>Bacteria</taxon>
        <taxon>Bacillati</taxon>
        <taxon>Bacillota</taxon>
        <taxon>Clostridia</taxon>
        <taxon>Eubacteriales</taxon>
        <taxon>Oscillospiraceae</taxon>
        <taxon>Oscillospiraceae incertae sedis</taxon>
    </lineage>
</organism>
<reference evidence="2 4" key="3">
    <citation type="submission" date="2017-07" db="EMBL/GenBank/DDBJ databases">
        <title>Prevalence of linear plasmids in Cutibacterium (Propionibacterium) acnes isolates obtained from prostatic tissue.</title>
        <authorList>
            <person name="Davidsson S."/>
            <person name="Carlsson J."/>
            <person name="Molling P."/>
            <person name="Andren O."/>
            <person name="Andersson S.-O."/>
            <person name="Brzuszkiewicz E."/>
            <person name="Poehlein A."/>
            <person name="Al-Zeer M."/>
            <person name="Brinkmann V."/>
            <person name="Scavenius C."/>
            <person name="Nazipi S."/>
            <person name="Soderquist B."/>
            <person name="Bruggemann H."/>
        </authorList>
    </citation>
    <scope>NUCLEOTIDE SEQUENCE [LARGE SCALE GENOMIC DNA]</scope>
    <source>
        <strain evidence="2 4">DSM 753</strain>
    </source>
</reference>
<keyword evidence="4" id="KW-1185">Reference proteome</keyword>
<dbReference type="Proteomes" id="UP000003490">
    <property type="component" value="Unassembled WGS sequence"/>
</dbReference>
<dbReference type="EMBL" id="ABCB02000013">
    <property type="protein sequence ID" value="EDO62673.1"/>
    <property type="molecule type" value="Genomic_DNA"/>
</dbReference>
<evidence type="ECO:0000313" key="4">
    <source>
        <dbReference type="Proteomes" id="UP000220611"/>
    </source>
</evidence>
<evidence type="ECO:0000313" key="2">
    <source>
        <dbReference type="EMBL" id="PEQ24287.1"/>
    </source>
</evidence>
<comment type="caution">
    <text evidence="1">The sequence shown here is derived from an EMBL/GenBank/DDBJ whole genome shotgun (WGS) entry which is preliminary data.</text>
</comment>
<dbReference type="AlphaFoldDB" id="A7VPL1"/>
<protein>
    <submittedName>
        <fullName evidence="1">Uncharacterized protein</fullName>
    </submittedName>
</protein>
<dbReference type="EMBL" id="NOXF01000006">
    <property type="protein sequence ID" value="PEQ24287.1"/>
    <property type="molecule type" value="Genomic_DNA"/>
</dbReference>
<dbReference type="Proteomes" id="UP000220611">
    <property type="component" value="Unassembled WGS sequence"/>
</dbReference>
<sequence length="63" mass="6887">MAFILDNLSGSRYIFIRDFSALIGWSALPASEKFLPGKTRADGAESLFAFLKNKAPLPAGKIR</sequence>
<proteinExistence type="predicted"/>
<reference evidence="1 3" key="2">
    <citation type="submission" date="2007-08" db="EMBL/GenBank/DDBJ databases">
        <authorList>
            <person name="Fulton L."/>
            <person name="Clifton S."/>
            <person name="Fulton B."/>
            <person name="Xu J."/>
            <person name="Minx P."/>
            <person name="Pepin K.H."/>
            <person name="Johnson M."/>
            <person name="Thiruvilangam P."/>
            <person name="Bhonagiri V."/>
            <person name="Nash W.E."/>
            <person name="Wang C."/>
            <person name="Mardis E.R."/>
            <person name="Wilson R.K."/>
        </authorList>
    </citation>
    <scope>NUCLEOTIDE SEQUENCE [LARGE SCALE GENOMIC DNA]</scope>
    <source>
        <strain evidence="1 3">DSM 753</strain>
    </source>
</reference>